<dbReference type="OrthoDB" id="680339at2759"/>
<dbReference type="SUPFAM" id="SSF54197">
    <property type="entry name" value="HIT-like"/>
    <property type="match status" value="1"/>
</dbReference>
<sequence>MSSIAVCQITATTDKEQNFEVCSKLIREASERKAKAVFLPEACDYMGRNVKEILSMAEPLDGPIATRYKNLAKDLQIWISLGGIHEKTSSEKVSNSHIIINDKGEIAAVYRKVHLFDVEIPERNLNLKESKYVQKGYQIGPPVNSPVGKIGLGICYDLRFPAFSQRLMKMGSQIITYPSAFTTTTGPDHWEILLRSRAIENQCFVVAAAQVGKHFEGRSSYGHGMIVDPWGKVLAEFTDDNEGVILADLDLKKLANIRRNMPVADHQREDLYYLKRNVISSINDQPTYKFGEVTLKNSVLFYKTSLTMAFVNKRNVLPGPKRLSDLTAEENEDFFDVVRIVQRGMEEVHQASSSTIAIQDGPDAGQTIQHVHAHIIPRKKNDLKENDEIYARLQNHEQDTSVRIRNEDEMEAEATQLRQHFKD</sequence>
<dbReference type="Pfam" id="PF00795">
    <property type="entry name" value="CN_hydrolase"/>
    <property type="match status" value="1"/>
</dbReference>
<dbReference type="Proteomes" id="UP000792457">
    <property type="component" value="Unassembled WGS sequence"/>
</dbReference>
<dbReference type="GO" id="GO:0047710">
    <property type="term" value="F:bis(5'-adenosyl)-triphosphatase activity"/>
    <property type="evidence" value="ECO:0007669"/>
    <property type="project" value="UniProtKB-EC"/>
</dbReference>
<organism evidence="14 15">
    <name type="scientific">Ladona fulva</name>
    <name type="common">Scarce chaser dragonfly</name>
    <name type="synonym">Libellula fulva</name>
    <dbReference type="NCBI Taxonomy" id="123851"/>
    <lineage>
        <taxon>Eukaryota</taxon>
        <taxon>Metazoa</taxon>
        <taxon>Ecdysozoa</taxon>
        <taxon>Arthropoda</taxon>
        <taxon>Hexapoda</taxon>
        <taxon>Insecta</taxon>
        <taxon>Pterygota</taxon>
        <taxon>Palaeoptera</taxon>
        <taxon>Odonata</taxon>
        <taxon>Epiprocta</taxon>
        <taxon>Anisoptera</taxon>
        <taxon>Libelluloidea</taxon>
        <taxon>Libellulidae</taxon>
        <taxon>Ladona</taxon>
    </lineage>
</organism>
<feature type="short sequence motif" description="Histidine triad motif" evidence="11">
    <location>
        <begin position="370"/>
        <end position="374"/>
    </location>
</feature>
<dbReference type="PANTHER" id="PTHR23088">
    <property type="entry name" value="NITRILASE-RELATED"/>
    <property type="match status" value="1"/>
</dbReference>
<dbReference type="PROSITE" id="PS51084">
    <property type="entry name" value="HIT_2"/>
    <property type="match status" value="1"/>
</dbReference>
<name>A0A8K0K9T4_LADFU</name>
<dbReference type="EC" id="3.6.1.29" evidence="3"/>
<evidence type="ECO:0000256" key="2">
    <source>
        <dbReference type="ARBA" id="ARBA00011881"/>
    </source>
</evidence>
<evidence type="ECO:0000259" key="13">
    <source>
        <dbReference type="PROSITE" id="PS51084"/>
    </source>
</evidence>
<evidence type="ECO:0000313" key="14">
    <source>
        <dbReference type="EMBL" id="KAG8230204.1"/>
    </source>
</evidence>
<dbReference type="InterPro" id="IPR045254">
    <property type="entry name" value="Nit1/2_C-N_Hydrolase"/>
</dbReference>
<feature type="domain" description="HIT" evidence="13">
    <location>
        <begin position="323"/>
        <end position="385"/>
    </location>
</feature>
<comment type="function">
    <text evidence="8">Cleaves A-5'-PPP-5'A to yield AMP and ADP.</text>
</comment>
<evidence type="ECO:0000256" key="7">
    <source>
        <dbReference type="ARBA" id="ARBA00047780"/>
    </source>
</evidence>
<comment type="caution">
    <text evidence="14">The sequence shown here is derived from an EMBL/GenBank/DDBJ whole genome shotgun (WGS) entry which is preliminary data.</text>
</comment>
<dbReference type="Gene3D" id="3.30.428.10">
    <property type="entry name" value="HIT-like"/>
    <property type="match status" value="1"/>
</dbReference>
<keyword evidence="15" id="KW-1185">Reference proteome</keyword>
<evidence type="ECO:0000256" key="1">
    <source>
        <dbReference type="ARBA" id="ARBA00001936"/>
    </source>
</evidence>
<evidence type="ECO:0000256" key="11">
    <source>
        <dbReference type="PROSITE-ProRule" id="PRU00464"/>
    </source>
</evidence>
<evidence type="ECO:0000313" key="15">
    <source>
        <dbReference type="Proteomes" id="UP000792457"/>
    </source>
</evidence>
<dbReference type="GO" id="GO:0006139">
    <property type="term" value="P:nucleobase-containing compound metabolic process"/>
    <property type="evidence" value="ECO:0007669"/>
    <property type="project" value="TreeGrafter"/>
</dbReference>
<accession>A0A8K0K9T4</accession>
<dbReference type="InterPro" id="IPR011146">
    <property type="entry name" value="HIT-like"/>
</dbReference>
<evidence type="ECO:0000256" key="5">
    <source>
        <dbReference type="ARBA" id="ARBA00022801"/>
    </source>
</evidence>
<dbReference type="EMBL" id="KZ308471">
    <property type="protein sequence ID" value="KAG8230204.1"/>
    <property type="molecule type" value="Genomic_DNA"/>
</dbReference>
<dbReference type="AlphaFoldDB" id="A0A8K0K9T4"/>
<feature type="domain" description="CN hydrolase" evidence="12">
    <location>
        <begin position="2"/>
        <end position="251"/>
    </location>
</feature>
<evidence type="ECO:0000256" key="6">
    <source>
        <dbReference type="ARBA" id="ARBA00023268"/>
    </source>
</evidence>
<dbReference type="InterPro" id="IPR036265">
    <property type="entry name" value="HIT-like_sf"/>
</dbReference>
<evidence type="ECO:0000256" key="9">
    <source>
        <dbReference type="ARBA" id="ARBA00061127"/>
    </source>
</evidence>
<reference evidence="14" key="2">
    <citation type="submission" date="2017-10" db="EMBL/GenBank/DDBJ databases">
        <title>Ladona fulva Genome sequencing and assembly.</title>
        <authorList>
            <person name="Murali S."/>
            <person name="Richards S."/>
            <person name="Bandaranaike D."/>
            <person name="Bellair M."/>
            <person name="Blankenburg K."/>
            <person name="Chao H."/>
            <person name="Dinh H."/>
            <person name="Doddapaneni H."/>
            <person name="Dugan-Rocha S."/>
            <person name="Elkadiri S."/>
            <person name="Gnanaolivu R."/>
            <person name="Hernandez B."/>
            <person name="Skinner E."/>
            <person name="Javaid M."/>
            <person name="Lee S."/>
            <person name="Li M."/>
            <person name="Ming W."/>
            <person name="Munidasa M."/>
            <person name="Muniz J."/>
            <person name="Nguyen L."/>
            <person name="Hughes D."/>
            <person name="Osuji N."/>
            <person name="Pu L.-L."/>
            <person name="Puazo M."/>
            <person name="Qu C."/>
            <person name="Quiroz J."/>
            <person name="Raj R."/>
            <person name="Weissenberger G."/>
            <person name="Xin Y."/>
            <person name="Zou X."/>
            <person name="Han Y."/>
            <person name="Worley K."/>
            <person name="Muzny D."/>
            <person name="Gibbs R."/>
        </authorList>
    </citation>
    <scope>NUCLEOTIDE SEQUENCE</scope>
    <source>
        <strain evidence="14">Sampled in the wild</strain>
    </source>
</reference>
<evidence type="ECO:0000256" key="3">
    <source>
        <dbReference type="ARBA" id="ARBA00012377"/>
    </source>
</evidence>
<comment type="cofactor">
    <cofactor evidence="1">
        <name>Mn(2+)</name>
        <dbReference type="ChEBI" id="CHEBI:29035"/>
    </cofactor>
</comment>
<comment type="catalytic activity">
    <reaction evidence="7">
        <text>P(1),P(3)-bis(5'-adenosyl) triphosphate + H2O = AMP + ADP + 2 H(+)</text>
        <dbReference type="Rhea" id="RHEA:13893"/>
        <dbReference type="ChEBI" id="CHEBI:15377"/>
        <dbReference type="ChEBI" id="CHEBI:15378"/>
        <dbReference type="ChEBI" id="CHEBI:58529"/>
        <dbReference type="ChEBI" id="CHEBI:456215"/>
        <dbReference type="ChEBI" id="CHEBI:456216"/>
        <dbReference type="EC" id="3.6.1.29"/>
    </reaction>
</comment>
<dbReference type="GO" id="GO:0016811">
    <property type="term" value="F:hydrolase activity, acting on carbon-nitrogen (but not peptide) bonds, in linear amides"/>
    <property type="evidence" value="ECO:0007669"/>
    <property type="project" value="InterPro"/>
</dbReference>
<dbReference type="FunFam" id="3.30.428.10:FF:000011">
    <property type="entry name" value="Fragile histidine triad"/>
    <property type="match status" value="1"/>
</dbReference>
<comment type="subunit">
    <text evidence="2">Homotetramer.</text>
</comment>
<dbReference type="PROSITE" id="PS01227">
    <property type="entry name" value="UPF0012"/>
    <property type="match status" value="1"/>
</dbReference>
<reference evidence="14" key="1">
    <citation type="submission" date="2013-04" db="EMBL/GenBank/DDBJ databases">
        <authorList>
            <person name="Qu J."/>
            <person name="Murali S.C."/>
            <person name="Bandaranaike D."/>
            <person name="Bellair M."/>
            <person name="Blankenburg K."/>
            <person name="Chao H."/>
            <person name="Dinh H."/>
            <person name="Doddapaneni H."/>
            <person name="Downs B."/>
            <person name="Dugan-Rocha S."/>
            <person name="Elkadiri S."/>
            <person name="Gnanaolivu R.D."/>
            <person name="Hernandez B."/>
            <person name="Javaid M."/>
            <person name="Jayaseelan J.C."/>
            <person name="Lee S."/>
            <person name="Li M."/>
            <person name="Ming W."/>
            <person name="Munidasa M."/>
            <person name="Muniz J."/>
            <person name="Nguyen L."/>
            <person name="Ongeri F."/>
            <person name="Osuji N."/>
            <person name="Pu L.-L."/>
            <person name="Puazo M."/>
            <person name="Qu C."/>
            <person name="Quiroz J."/>
            <person name="Raj R."/>
            <person name="Weissenberger G."/>
            <person name="Xin Y."/>
            <person name="Zou X."/>
            <person name="Han Y."/>
            <person name="Richards S."/>
            <person name="Worley K."/>
            <person name="Muzny D."/>
            <person name="Gibbs R."/>
        </authorList>
    </citation>
    <scope>NUCLEOTIDE SEQUENCE</scope>
    <source>
        <strain evidence="14">Sampled in the wild</strain>
    </source>
</reference>
<dbReference type="GO" id="GO:0000166">
    <property type="term" value="F:nucleotide binding"/>
    <property type="evidence" value="ECO:0007669"/>
    <property type="project" value="UniProtKB-KW"/>
</dbReference>
<evidence type="ECO:0000256" key="10">
    <source>
        <dbReference type="ARBA" id="ARBA00069577"/>
    </source>
</evidence>
<dbReference type="PROSITE" id="PS50263">
    <property type="entry name" value="CN_HYDROLASE"/>
    <property type="match status" value="1"/>
</dbReference>
<comment type="similarity">
    <text evidence="9">In the N-terminal section; belongs to the UPF0012 family.</text>
</comment>
<dbReference type="SUPFAM" id="SSF56317">
    <property type="entry name" value="Carbon-nitrogen hydrolase"/>
    <property type="match status" value="1"/>
</dbReference>
<dbReference type="PANTHER" id="PTHR23088:SF27">
    <property type="entry name" value="DEAMINATED GLUTATHIONE AMIDASE"/>
    <property type="match status" value="1"/>
</dbReference>
<keyword evidence="6" id="KW-0511">Multifunctional enzyme</keyword>
<gene>
    <name evidence="14" type="ORF">J437_LFUL009265</name>
</gene>
<dbReference type="CDD" id="cd07572">
    <property type="entry name" value="nit"/>
    <property type="match status" value="1"/>
</dbReference>
<keyword evidence="4" id="KW-0547">Nucleotide-binding</keyword>
<dbReference type="FunFam" id="3.60.110.10:FF:000005">
    <property type="entry name" value="nitrilase homolog 1 isoform X1"/>
    <property type="match status" value="1"/>
</dbReference>
<evidence type="ECO:0000256" key="8">
    <source>
        <dbReference type="ARBA" id="ARBA00057461"/>
    </source>
</evidence>
<dbReference type="InterPro" id="IPR003010">
    <property type="entry name" value="C-N_Hydrolase"/>
</dbReference>
<dbReference type="Gene3D" id="3.60.110.10">
    <property type="entry name" value="Carbon-nitrogen hydrolase"/>
    <property type="match status" value="1"/>
</dbReference>
<evidence type="ECO:0000259" key="12">
    <source>
        <dbReference type="PROSITE" id="PS50263"/>
    </source>
</evidence>
<dbReference type="InterPro" id="IPR036526">
    <property type="entry name" value="C-N_Hydrolase_sf"/>
</dbReference>
<protein>
    <recommendedName>
        <fullName evidence="10">Nitrilase and fragile histidine triad fusion protein NitFhit</fullName>
        <ecNumber evidence="3">3.6.1.29</ecNumber>
    </recommendedName>
</protein>
<evidence type="ECO:0000256" key="4">
    <source>
        <dbReference type="ARBA" id="ARBA00022741"/>
    </source>
</evidence>
<proteinExistence type="inferred from homology"/>
<dbReference type="InterPro" id="IPR001110">
    <property type="entry name" value="UPF0012_CS"/>
</dbReference>
<keyword evidence="5" id="KW-0378">Hydrolase</keyword>
<dbReference type="Pfam" id="PF01230">
    <property type="entry name" value="HIT"/>
    <property type="match status" value="1"/>
</dbReference>